<dbReference type="AlphaFoldDB" id="T0YZR9"/>
<sequence length="200" mass="21836">MGNLRSAEAQTAPVRLARRQCADAVLMVRPACFAYNPETAATNAFQHPEGPVDAAGVARAEFDAFAGALRGEGVRVCVADDTPDPPKPDAVFPNNWVSFHADGTVVLYPMQAPSRRIERRQQVVEAAVGETGFRVSRMLDLTAHEREGRYLEGTGSLVLDHPQRLAYVCRSPRSDPRVLEEWSRELGYEPISFDAADAAG</sequence>
<dbReference type="GO" id="GO:0016740">
    <property type="term" value="F:transferase activity"/>
    <property type="evidence" value="ECO:0007669"/>
    <property type="project" value="UniProtKB-KW"/>
</dbReference>
<keyword evidence="1" id="KW-0808">Transferase</keyword>
<gene>
    <name evidence="1" type="ORF">B1A_16175</name>
</gene>
<reference evidence="1" key="1">
    <citation type="submission" date="2013-08" db="EMBL/GenBank/DDBJ databases">
        <authorList>
            <person name="Mendez C."/>
            <person name="Richter M."/>
            <person name="Ferrer M."/>
            <person name="Sanchez J."/>
        </authorList>
    </citation>
    <scope>NUCLEOTIDE SEQUENCE</scope>
</reference>
<dbReference type="Gene3D" id="3.75.10.10">
    <property type="entry name" value="L-arginine/glycine Amidinotransferase, Chain A"/>
    <property type="match status" value="1"/>
</dbReference>
<evidence type="ECO:0000313" key="1">
    <source>
        <dbReference type="EMBL" id="EQD41196.1"/>
    </source>
</evidence>
<feature type="non-terminal residue" evidence="1">
    <location>
        <position position="200"/>
    </location>
</feature>
<dbReference type="PANTHER" id="PTHR43224:SF1">
    <property type="entry name" value="AMIDINOTRANSFERASE"/>
    <property type="match status" value="1"/>
</dbReference>
<dbReference type="Pfam" id="PF19420">
    <property type="entry name" value="DDAH_eukar"/>
    <property type="match status" value="1"/>
</dbReference>
<reference evidence="1" key="2">
    <citation type="journal article" date="2014" name="ISME J.">
        <title>Microbial stratification in low pH oxic and suboxic macroscopic growths along an acid mine drainage.</title>
        <authorList>
            <person name="Mendez-Garcia C."/>
            <person name="Mesa V."/>
            <person name="Sprenger R.R."/>
            <person name="Richter M."/>
            <person name="Diez M.S."/>
            <person name="Solano J."/>
            <person name="Bargiela R."/>
            <person name="Golyshina O.V."/>
            <person name="Manteca A."/>
            <person name="Ramos J.L."/>
            <person name="Gallego J.R."/>
            <person name="Llorente I."/>
            <person name="Martins Dos Santos V.A."/>
            <person name="Jensen O.N."/>
            <person name="Pelaez A.I."/>
            <person name="Sanchez J."/>
            <person name="Ferrer M."/>
        </authorList>
    </citation>
    <scope>NUCLEOTIDE SEQUENCE</scope>
</reference>
<accession>T0YZR9</accession>
<comment type="caution">
    <text evidence="1">The sequence shown here is derived from an EMBL/GenBank/DDBJ whole genome shotgun (WGS) entry which is preliminary data.</text>
</comment>
<dbReference type="EMBL" id="AUZX01011891">
    <property type="protein sequence ID" value="EQD41196.1"/>
    <property type="molecule type" value="Genomic_DNA"/>
</dbReference>
<proteinExistence type="predicted"/>
<dbReference type="InterPro" id="IPR014541">
    <property type="entry name" value="Amdntrnsf_FN0238"/>
</dbReference>
<organism evidence="1">
    <name type="scientific">mine drainage metagenome</name>
    <dbReference type="NCBI Taxonomy" id="410659"/>
    <lineage>
        <taxon>unclassified sequences</taxon>
        <taxon>metagenomes</taxon>
        <taxon>ecological metagenomes</taxon>
    </lineage>
</organism>
<dbReference type="SUPFAM" id="SSF55909">
    <property type="entry name" value="Pentein"/>
    <property type="match status" value="1"/>
</dbReference>
<protein>
    <submittedName>
        <fullName evidence="1">Amidinotransferase family protein</fullName>
    </submittedName>
</protein>
<dbReference type="PANTHER" id="PTHR43224">
    <property type="entry name" value="AMIDINOTRANSFERASE"/>
    <property type="match status" value="1"/>
</dbReference>
<name>T0YZR9_9ZZZZ</name>